<keyword evidence="2" id="KW-0472">Membrane</keyword>
<gene>
    <name evidence="3" type="ORF">MKZ38_006438</name>
</gene>
<evidence type="ECO:0008006" key="5">
    <source>
        <dbReference type="Google" id="ProtNLM"/>
    </source>
</evidence>
<dbReference type="AlphaFoldDB" id="A0AAD5RVE0"/>
<keyword evidence="2" id="KW-1133">Transmembrane helix</keyword>
<dbReference type="Proteomes" id="UP001201980">
    <property type="component" value="Unassembled WGS sequence"/>
</dbReference>
<keyword evidence="4" id="KW-1185">Reference proteome</keyword>
<protein>
    <recommendedName>
        <fullName evidence="5">Cytoskeleton-associated protein</fullName>
    </recommendedName>
</protein>
<feature type="transmembrane region" description="Helical" evidence="2">
    <location>
        <begin position="12"/>
        <end position="36"/>
    </location>
</feature>
<feature type="compositionally biased region" description="Basic and acidic residues" evidence="1">
    <location>
        <begin position="321"/>
        <end position="338"/>
    </location>
</feature>
<accession>A0AAD5RVE0</accession>
<evidence type="ECO:0000256" key="2">
    <source>
        <dbReference type="SAM" id="Phobius"/>
    </source>
</evidence>
<name>A0AAD5RVE0_9PEZI</name>
<organism evidence="3 4">
    <name type="scientific">Zalerion maritima</name>
    <dbReference type="NCBI Taxonomy" id="339359"/>
    <lineage>
        <taxon>Eukaryota</taxon>
        <taxon>Fungi</taxon>
        <taxon>Dikarya</taxon>
        <taxon>Ascomycota</taxon>
        <taxon>Pezizomycotina</taxon>
        <taxon>Sordariomycetes</taxon>
        <taxon>Lulworthiomycetidae</taxon>
        <taxon>Lulworthiales</taxon>
        <taxon>Lulworthiaceae</taxon>
        <taxon>Zalerion</taxon>
    </lineage>
</organism>
<evidence type="ECO:0000256" key="1">
    <source>
        <dbReference type="SAM" id="MobiDB-lite"/>
    </source>
</evidence>
<proteinExistence type="predicted"/>
<evidence type="ECO:0000313" key="4">
    <source>
        <dbReference type="Proteomes" id="UP001201980"/>
    </source>
</evidence>
<keyword evidence="2" id="KW-0812">Transmembrane</keyword>
<comment type="caution">
    <text evidence="3">The sequence shown here is derived from an EMBL/GenBank/DDBJ whole genome shotgun (WGS) entry which is preliminary data.</text>
</comment>
<dbReference type="EMBL" id="JAKWBI020000039">
    <property type="protein sequence ID" value="KAJ2905045.1"/>
    <property type="molecule type" value="Genomic_DNA"/>
</dbReference>
<evidence type="ECO:0000313" key="3">
    <source>
        <dbReference type="EMBL" id="KAJ2905045.1"/>
    </source>
</evidence>
<sequence>MLSFMLLLRDDRVVLAGLGLASASIISVAIALVTFYRDETQITTAPPKPQFITQETEDALKPDTLESLLGHYNYSIRETSARIICDRAAIDSTTIDSLLYGITRRDYEERIKCLKALALITDYYSLRLLHTRKCCSALVRCLELCMEDMEHENLDNKYYDEYFLRDMSERLCLMFISQLMAKYDTRILVETKFVEKWLARQKWGDADEEKQRNFKNYVEFKNNRLKDICKQLQESRDGRKALEKVRLISRARATELENNPTGNRVSVILEIQVPAREGRTDEGVDISLAPQPQSLAERIENSSADVRRQHREAMVLNDGTRPFERGDIIESRNRESPS</sequence>
<reference evidence="3" key="1">
    <citation type="submission" date="2022-07" db="EMBL/GenBank/DDBJ databases">
        <title>Draft genome sequence of Zalerion maritima ATCC 34329, a (micro)plastics degrading marine fungus.</title>
        <authorList>
            <person name="Paco A."/>
            <person name="Goncalves M.F.M."/>
            <person name="Rocha-Santos T.A.P."/>
            <person name="Alves A."/>
        </authorList>
    </citation>
    <scope>NUCLEOTIDE SEQUENCE</scope>
    <source>
        <strain evidence="3">ATCC 34329</strain>
    </source>
</reference>
<feature type="region of interest" description="Disordered" evidence="1">
    <location>
        <begin position="315"/>
        <end position="338"/>
    </location>
</feature>